<organism evidence="3 4">
    <name type="scientific">Dreissena polymorpha</name>
    <name type="common">Zebra mussel</name>
    <name type="synonym">Mytilus polymorpha</name>
    <dbReference type="NCBI Taxonomy" id="45954"/>
    <lineage>
        <taxon>Eukaryota</taxon>
        <taxon>Metazoa</taxon>
        <taxon>Spiralia</taxon>
        <taxon>Lophotrochozoa</taxon>
        <taxon>Mollusca</taxon>
        <taxon>Bivalvia</taxon>
        <taxon>Autobranchia</taxon>
        <taxon>Heteroconchia</taxon>
        <taxon>Euheterodonta</taxon>
        <taxon>Imparidentia</taxon>
        <taxon>Neoheterodontei</taxon>
        <taxon>Myida</taxon>
        <taxon>Dreissenoidea</taxon>
        <taxon>Dreissenidae</taxon>
        <taxon>Dreissena</taxon>
    </lineage>
</organism>
<feature type="domain" description="MULE transposase" evidence="2">
    <location>
        <begin position="4"/>
        <end position="69"/>
    </location>
</feature>
<feature type="region of interest" description="Disordered" evidence="1">
    <location>
        <begin position="138"/>
        <end position="163"/>
    </location>
</feature>
<dbReference type="Pfam" id="PF10551">
    <property type="entry name" value="MULE"/>
    <property type="match status" value="1"/>
</dbReference>
<reference evidence="3" key="2">
    <citation type="submission" date="2020-11" db="EMBL/GenBank/DDBJ databases">
        <authorList>
            <person name="McCartney M.A."/>
            <person name="Auch B."/>
            <person name="Kono T."/>
            <person name="Mallez S."/>
            <person name="Becker A."/>
            <person name="Gohl D.M."/>
            <person name="Silverstein K.A.T."/>
            <person name="Koren S."/>
            <person name="Bechman K.B."/>
            <person name="Herman A."/>
            <person name="Abrahante J.E."/>
            <person name="Garbe J."/>
        </authorList>
    </citation>
    <scope>NUCLEOTIDE SEQUENCE</scope>
    <source>
        <strain evidence="3">Duluth1</strain>
        <tissue evidence="3">Whole animal</tissue>
    </source>
</reference>
<feature type="compositionally biased region" description="Polar residues" evidence="1">
    <location>
        <begin position="143"/>
        <end position="162"/>
    </location>
</feature>
<dbReference type="InterPro" id="IPR018289">
    <property type="entry name" value="MULE_transposase_dom"/>
</dbReference>
<dbReference type="EMBL" id="JAIWYP010000009">
    <property type="protein sequence ID" value="KAH3771065.1"/>
    <property type="molecule type" value="Genomic_DNA"/>
</dbReference>
<gene>
    <name evidence="3" type="ORF">DPMN_172365</name>
</gene>
<proteinExistence type="predicted"/>
<dbReference type="Proteomes" id="UP000828390">
    <property type="component" value="Unassembled WGS sequence"/>
</dbReference>
<evidence type="ECO:0000256" key="1">
    <source>
        <dbReference type="SAM" id="MobiDB-lite"/>
    </source>
</evidence>
<protein>
    <recommendedName>
        <fullName evidence="2">MULE transposase domain-containing protein</fullName>
    </recommendedName>
</protein>
<comment type="caution">
    <text evidence="3">The sequence shown here is derived from an EMBL/GenBank/DDBJ whole genome shotgun (WGS) entry which is preliminary data.</text>
</comment>
<evidence type="ECO:0000259" key="2">
    <source>
        <dbReference type="Pfam" id="PF10551"/>
    </source>
</evidence>
<reference evidence="3" key="1">
    <citation type="journal article" date="2019" name="bioRxiv">
        <title>The Genome of the Zebra Mussel, Dreissena polymorpha: A Resource for Invasive Species Research.</title>
        <authorList>
            <person name="McCartney M.A."/>
            <person name="Auch B."/>
            <person name="Kono T."/>
            <person name="Mallez S."/>
            <person name="Zhang Y."/>
            <person name="Obille A."/>
            <person name="Becker A."/>
            <person name="Abrahante J.E."/>
            <person name="Garbe J."/>
            <person name="Badalamenti J.P."/>
            <person name="Herman A."/>
            <person name="Mangelson H."/>
            <person name="Liachko I."/>
            <person name="Sullivan S."/>
            <person name="Sone E.D."/>
            <person name="Koren S."/>
            <person name="Silverstein K.A.T."/>
            <person name="Beckman K.B."/>
            <person name="Gohl D.M."/>
        </authorList>
    </citation>
    <scope>NUCLEOTIDE SEQUENCE</scope>
    <source>
        <strain evidence="3">Duluth1</strain>
        <tissue evidence="3">Whole animal</tissue>
    </source>
</reference>
<accession>A0A9D4IEK8</accession>
<dbReference type="AlphaFoldDB" id="A0A9D4IEK8"/>
<evidence type="ECO:0000313" key="4">
    <source>
        <dbReference type="Proteomes" id="UP000828390"/>
    </source>
</evidence>
<sequence length="198" mass="22435">MKQLPLLFAVMAGKTSEDYTQVFKGVMDILHNETRVKEFMVDFEAGMWQGLREVFVDPTIKLCAFHWNQTVWRHVQSLGLQRDGSNPRESDPFDERCVKKLVFKRYVELFKDSRELVALKEMSKALLSGASLPIWKPSPAQKAKQTTSGQTALPSIQQNPHQSVDDMSANQDLFVSIPQILLLVELKIKVPVSASVAF</sequence>
<name>A0A9D4IEK8_DREPO</name>
<keyword evidence="4" id="KW-1185">Reference proteome</keyword>
<evidence type="ECO:0000313" key="3">
    <source>
        <dbReference type="EMBL" id="KAH3771065.1"/>
    </source>
</evidence>